<evidence type="ECO:0000313" key="6">
    <source>
        <dbReference type="EMBL" id="EIT83690.1"/>
    </source>
</evidence>
<evidence type="ECO:0000256" key="5">
    <source>
        <dbReference type="SAM" id="Phobius"/>
    </source>
</evidence>
<dbReference type="GO" id="GO:0016020">
    <property type="term" value="C:membrane"/>
    <property type="evidence" value="ECO:0007669"/>
    <property type="project" value="UniProtKB-SubCell"/>
</dbReference>
<feature type="transmembrane region" description="Helical" evidence="5">
    <location>
        <begin position="6"/>
        <end position="24"/>
    </location>
</feature>
<accession>I8U9Q7</accession>
<evidence type="ECO:0000313" key="7">
    <source>
        <dbReference type="Proteomes" id="UP000004080"/>
    </source>
</evidence>
<keyword evidence="2 5" id="KW-0812">Transmembrane</keyword>
<dbReference type="RefSeq" id="WP_007203916.1">
    <property type="nucleotide sequence ID" value="NZ_AKKV01000053.1"/>
</dbReference>
<dbReference type="AlphaFoldDB" id="I8U9Q7"/>
<dbReference type="Pfam" id="PF07681">
    <property type="entry name" value="DoxX"/>
    <property type="match status" value="1"/>
</dbReference>
<evidence type="ECO:0000256" key="2">
    <source>
        <dbReference type="ARBA" id="ARBA00022692"/>
    </source>
</evidence>
<evidence type="ECO:0000256" key="1">
    <source>
        <dbReference type="ARBA" id="ARBA00004141"/>
    </source>
</evidence>
<dbReference type="STRING" id="1196324.A374_19260"/>
<dbReference type="eggNOG" id="COG2259">
    <property type="taxonomic scope" value="Bacteria"/>
</dbReference>
<feature type="transmembrane region" description="Helical" evidence="5">
    <location>
        <begin position="78"/>
        <end position="105"/>
    </location>
</feature>
<name>I8U9Q7_9BACL</name>
<dbReference type="PATRIC" id="fig|1196324.3.peg.3913"/>
<dbReference type="PANTHER" id="PTHR39157">
    <property type="entry name" value="INTEGRAL MEMBRANE PROTEIN-RELATED"/>
    <property type="match status" value="1"/>
</dbReference>
<feature type="transmembrane region" description="Helical" evidence="5">
    <location>
        <begin position="117"/>
        <end position="140"/>
    </location>
</feature>
<gene>
    <name evidence="6" type="ORF">A374_19260</name>
</gene>
<sequence length="154" mass="17347">MKWVHMVLGFVFSIARIVFGFMWIQSGYEKLTGGFGVESLIPVIAQNTDSPEWFKEFFANVVSPYSSLFDIIIPWGELLIGVGLLIGLFITPALVMSIFVNVNYILGDMIFTYPTQILFATILLVALPYTALISTGRFICKKRKSSKDMMDVRT</sequence>
<keyword evidence="3 5" id="KW-1133">Transmembrane helix</keyword>
<reference evidence="6 7" key="1">
    <citation type="journal article" date="2012" name="J. Bacteriol.">
        <title>Genome of Bacillus macauensis ZFHKF-1, a Long-Chain-Forming Bacterium.</title>
        <authorList>
            <person name="Cai L."/>
            <person name="Zhang T."/>
        </authorList>
    </citation>
    <scope>NUCLEOTIDE SEQUENCE [LARGE SCALE GENOMIC DNA]</scope>
    <source>
        <strain evidence="6 7">ZFHKF-1</strain>
    </source>
</reference>
<dbReference type="PANTHER" id="PTHR39157:SF1">
    <property type="entry name" value="DOXX FAMILY PROTEIN"/>
    <property type="match status" value="1"/>
</dbReference>
<dbReference type="Proteomes" id="UP000004080">
    <property type="component" value="Unassembled WGS sequence"/>
</dbReference>
<evidence type="ECO:0000256" key="3">
    <source>
        <dbReference type="ARBA" id="ARBA00022989"/>
    </source>
</evidence>
<dbReference type="InterPro" id="IPR032808">
    <property type="entry name" value="DoxX"/>
</dbReference>
<organism evidence="6 7">
    <name type="scientific">Fictibacillus macauensis ZFHKF-1</name>
    <dbReference type="NCBI Taxonomy" id="1196324"/>
    <lineage>
        <taxon>Bacteria</taxon>
        <taxon>Bacillati</taxon>
        <taxon>Bacillota</taxon>
        <taxon>Bacilli</taxon>
        <taxon>Bacillales</taxon>
        <taxon>Fictibacillaceae</taxon>
        <taxon>Fictibacillus</taxon>
    </lineage>
</organism>
<comment type="caution">
    <text evidence="6">The sequence shown here is derived from an EMBL/GenBank/DDBJ whole genome shotgun (WGS) entry which is preliminary data.</text>
</comment>
<dbReference type="EMBL" id="AKKV01000053">
    <property type="protein sequence ID" value="EIT83690.1"/>
    <property type="molecule type" value="Genomic_DNA"/>
</dbReference>
<evidence type="ECO:0000256" key="4">
    <source>
        <dbReference type="ARBA" id="ARBA00023136"/>
    </source>
</evidence>
<keyword evidence="4 5" id="KW-0472">Membrane</keyword>
<proteinExistence type="predicted"/>
<comment type="subcellular location">
    <subcellularLocation>
        <location evidence="1">Membrane</location>
        <topology evidence="1">Multi-pass membrane protein</topology>
    </subcellularLocation>
</comment>
<evidence type="ECO:0008006" key="8">
    <source>
        <dbReference type="Google" id="ProtNLM"/>
    </source>
</evidence>
<protein>
    <recommendedName>
        <fullName evidence="8">DoxX family protein</fullName>
    </recommendedName>
</protein>
<keyword evidence="7" id="KW-1185">Reference proteome</keyword>